<name>A0A6C0EB85_9ZZZZ</name>
<dbReference type="AlphaFoldDB" id="A0A6C0EB85"/>
<dbReference type="Gene3D" id="3.90.930.1">
    <property type="match status" value="1"/>
</dbReference>
<dbReference type="Gene3D" id="2.20.110.10">
    <property type="entry name" value="Histone H3 K4-specific methyltransferase SET7/9 N-terminal domain"/>
    <property type="match status" value="1"/>
</dbReference>
<dbReference type="EMBL" id="MN739775">
    <property type="protein sequence ID" value="QHT25840.1"/>
    <property type="molecule type" value="Genomic_DNA"/>
</dbReference>
<dbReference type="InterPro" id="IPR011652">
    <property type="entry name" value="MORN_2"/>
</dbReference>
<evidence type="ECO:0000313" key="1">
    <source>
        <dbReference type="EMBL" id="QHT25840.1"/>
    </source>
</evidence>
<organism evidence="1">
    <name type="scientific">viral metagenome</name>
    <dbReference type="NCBI Taxonomy" id="1070528"/>
    <lineage>
        <taxon>unclassified sequences</taxon>
        <taxon>metagenomes</taxon>
        <taxon>organismal metagenomes</taxon>
    </lineage>
</organism>
<dbReference type="SUPFAM" id="SSF82185">
    <property type="entry name" value="Histone H3 K4-specific methyltransferase SET7/9 N-terminal domain"/>
    <property type="match status" value="3"/>
</dbReference>
<protein>
    <submittedName>
        <fullName evidence="1">Uncharacterized protein</fullName>
    </submittedName>
</protein>
<proteinExistence type="predicted"/>
<dbReference type="Pfam" id="PF07661">
    <property type="entry name" value="MORN_2"/>
    <property type="match status" value="4"/>
</dbReference>
<accession>A0A6C0EB85</accession>
<reference evidence="1" key="1">
    <citation type="journal article" date="2020" name="Nature">
        <title>Giant virus diversity and host interactions through global metagenomics.</title>
        <authorList>
            <person name="Schulz F."/>
            <person name="Roux S."/>
            <person name="Paez-Espino D."/>
            <person name="Jungbluth S."/>
            <person name="Walsh D.A."/>
            <person name="Denef V.J."/>
            <person name="McMahon K.D."/>
            <person name="Konstantinidis K.T."/>
            <person name="Eloe-Fadrosh E.A."/>
            <person name="Kyrpides N.C."/>
            <person name="Woyke T."/>
        </authorList>
    </citation>
    <scope>NUCLEOTIDE SEQUENCE</scope>
    <source>
        <strain evidence="1">GVMAG-M-3300023179-27</strain>
    </source>
</reference>
<sequence>MVALEFIKRRNKLYIDNPKYVYSDLNHQYILILEKLEDTITNEQRDNVVDKNCAKFRGNKFRIARILDSHTSLNVKYVNIPNTRKIYQQNNPSDMIAVGEILYDPDFSLNDKSDTGFTYFFTIEAAYYSKCDLTCLTCKMETGEFIQYSDSGCVKKRYNLKNGILHGKYIEYYENERKKINPISYEVDDDGFKKRECTYENGRQNGICHQWFNDKYYKLEFKNGFLNGTYLEFDENGTKIEETEYSMGTKNGKSVKWYSNGEKYMECIYDHNNLNGKYEVWYENGTKQIECFYKNGVVNGKYTLWYQNGQMKETRYSVNGNYKQWYHDPEERMTCEYLTNKEIIYIQEEWYPSGQQKLYCEYKDDLKHGMYKEWHENGKQKIELKYENDELKTT</sequence>